<accession>L0EFE9</accession>
<dbReference type="Proteomes" id="UP000010795">
    <property type="component" value="Chromosome"/>
</dbReference>
<protein>
    <submittedName>
        <fullName evidence="3">Putative S-layer protein</fullName>
    </submittedName>
</protein>
<reference evidence="4" key="1">
    <citation type="submission" date="2012-01" db="EMBL/GenBank/DDBJ databases">
        <title>Complete sequence of chromosome of Thermobacillus composti KWC4.</title>
        <authorList>
            <person name="Lucas S."/>
            <person name="Han J."/>
            <person name="Lapidus A."/>
            <person name="Cheng J.-F."/>
            <person name="Goodwin L."/>
            <person name="Pitluck S."/>
            <person name="Peters L."/>
            <person name="Ovchinnikova G."/>
            <person name="Teshima H."/>
            <person name="Detter J.C."/>
            <person name="Han C."/>
            <person name="Tapia R."/>
            <person name="Land M."/>
            <person name="Hauser L."/>
            <person name="Kyrpides N."/>
            <person name="Ivanova N."/>
            <person name="Pagani I."/>
            <person name="Anderson I."/>
            <person name="Woyke T."/>
        </authorList>
    </citation>
    <scope>NUCLEOTIDE SEQUENCE [LARGE SCALE GENOMIC DNA]</scope>
    <source>
        <strain evidence="4">DSM 18247 / JCM 13945 / KWC4</strain>
    </source>
</reference>
<proteinExistence type="predicted"/>
<feature type="domain" description="SLH" evidence="2">
    <location>
        <begin position="166"/>
        <end position="230"/>
    </location>
</feature>
<dbReference type="KEGG" id="tco:Theco_2943"/>
<sequence>MMKKVISLILIAAMAFTIVPAVTAQSQTTFTDVPSTHWAASAIAEAVQAGYVSGYPDGTFKPDQVVTREEFIKMAVEAFGLDTSRYTAPDMWSLPYLAAAVENGWIAPDEYDKRKDKLIPPEGYKDRGAWMASFQKKDGNLLGIYADTAHYPMPRHEMAKVAINALGKSVENTGKDWEYKNAVMRQAVNLGLIHGMGNGNLAPDGTTTRAQAVVVIQRMLTLKNGGTLPVSDDAKDSASKERDPWGRVIRTTNLPKNASDFPYILEGIPNEMYEMPFIWTHSKSFQTPKQFAETGEFTKEDLDQVLERIEKAYHMILNVDYRTIDPETWGKELRKLQADGSPGLEQKNIEYAKWVVENKISIEGYIDAEPSMAYVADSSGWFVRAKFKFKINSYEKKSNKLLYDYLFEEFYREGGFFDFEKGVWYEGYTDIRFATNHYGGNPADSASVNSITSLFMNYMINGRYVGPSSN</sequence>
<dbReference type="Pfam" id="PF00395">
    <property type="entry name" value="SLH"/>
    <property type="match status" value="2"/>
</dbReference>
<dbReference type="PANTHER" id="PTHR43308:SF5">
    <property type="entry name" value="S-LAYER PROTEIN _ PEPTIDOGLYCAN ENDO-BETA-N-ACETYLGLUCOSAMINIDASE"/>
    <property type="match status" value="1"/>
</dbReference>
<dbReference type="EMBL" id="CP003255">
    <property type="protein sequence ID" value="AGA59008.1"/>
    <property type="molecule type" value="Genomic_DNA"/>
</dbReference>
<dbReference type="eggNOG" id="COG5184">
    <property type="taxonomic scope" value="Bacteria"/>
</dbReference>
<organism evidence="3 4">
    <name type="scientific">Thermobacillus composti (strain DSM 18247 / JCM 13945 / KWC4)</name>
    <dbReference type="NCBI Taxonomy" id="717605"/>
    <lineage>
        <taxon>Bacteria</taxon>
        <taxon>Bacillati</taxon>
        <taxon>Bacillota</taxon>
        <taxon>Bacilli</taxon>
        <taxon>Bacillales</taxon>
        <taxon>Paenibacillaceae</taxon>
        <taxon>Thermobacillus</taxon>
    </lineage>
</organism>
<evidence type="ECO:0000313" key="4">
    <source>
        <dbReference type="Proteomes" id="UP000010795"/>
    </source>
</evidence>
<dbReference type="InterPro" id="IPR051465">
    <property type="entry name" value="Cell_Envelope_Struct_Comp"/>
</dbReference>
<feature type="signal peptide" evidence="1">
    <location>
        <begin position="1"/>
        <end position="24"/>
    </location>
</feature>
<dbReference type="AlphaFoldDB" id="L0EFE9"/>
<dbReference type="InterPro" id="IPR001119">
    <property type="entry name" value="SLH_dom"/>
</dbReference>
<dbReference type="PROSITE" id="PS51272">
    <property type="entry name" value="SLH"/>
    <property type="match status" value="2"/>
</dbReference>
<evidence type="ECO:0000259" key="2">
    <source>
        <dbReference type="PROSITE" id="PS51272"/>
    </source>
</evidence>
<name>L0EFE9_THECK</name>
<dbReference type="PANTHER" id="PTHR43308">
    <property type="entry name" value="OUTER MEMBRANE PROTEIN ALPHA-RELATED"/>
    <property type="match status" value="1"/>
</dbReference>
<dbReference type="RefSeq" id="WP_015255747.1">
    <property type="nucleotide sequence ID" value="NC_019897.1"/>
</dbReference>
<keyword evidence="1" id="KW-0732">Signal</keyword>
<dbReference type="STRING" id="717605.Theco_2943"/>
<evidence type="ECO:0000256" key="1">
    <source>
        <dbReference type="SAM" id="SignalP"/>
    </source>
</evidence>
<gene>
    <name evidence="3" type="ordered locus">Theco_2943</name>
</gene>
<feature type="domain" description="SLH" evidence="2">
    <location>
        <begin position="26"/>
        <end position="89"/>
    </location>
</feature>
<keyword evidence="4" id="KW-1185">Reference proteome</keyword>
<evidence type="ECO:0000313" key="3">
    <source>
        <dbReference type="EMBL" id="AGA59008.1"/>
    </source>
</evidence>
<feature type="chain" id="PRO_5039176546" evidence="1">
    <location>
        <begin position="25"/>
        <end position="470"/>
    </location>
</feature>
<dbReference type="HOGENOM" id="CLU_581283_0_0_9"/>